<evidence type="ECO:0000313" key="4">
    <source>
        <dbReference type="Proteomes" id="UP001594351"/>
    </source>
</evidence>
<dbReference type="CDD" id="cd01949">
    <property type="entry name" value="GGDEF"/>
    <property type="match status" value="1"/>
</dbReference>
<keyword evidence="4" id="KW-1185">Reference proteome</keyword>
<dbReference type="InterPro" id="IPR043128">
    <property type="entry name" value="Rev_trsase/Diguanyl_cyclase"/>
</dbReference>
<dbReference type="Proteomes" id="UP001594351">
    <property type="component" value="Unassembled WGS sequence"/>
</dbReference>
<dbReference type="SMART" id="SM00267">
    <property type="entry name" value="GGDEF"/>
    <property type="match status" value="1"/>
</dbReference>
<dbReference type="Gene3D" id="3.30.70.270">
    <property type="match status" value="1"/>
</dbReference>
<evidence type="ECO:0000313" key="3">
    <source>
        <dbReference type="EMBL" id="MFC1849083.1"/>
    </source>
</evidence>
<keyword evidence="3" id="KW-0808">Transferase</keyword>
<dbReference type="PANTHER" id="PTHR45138:SF9">
    <property type="entry name" value="DIGUANYLATE CYCLASE DGCM-RELATED"/>
    <property type="match status" value="1"/>
</dbReference>
<reference evidence="3 4" key="1">
    <citation type="submission" date="2024-09" db="EMBL/GenBank/DDBJ databases">
        <title>Laminarin stimulates single cell rates of sulfate reduction while oxygen inhibits transcriptomic activity in coastal marine sediment.</title>
        <authorList>
            <person name="Lindsay M."/>
            <person name="Orcutt B."/>
            <person name="Emerson D."/>
            <person name="Stepanauskas R."/>
            <person name="D'Angelo T."/>
        </authorList>
    </citation>
    <scope>NUCLEOTIDE SEQUENCE [LARGE SCALE GENOMIC DNA]</scope>
    <source>
        <strain evidence="3">SAG AM-311-K15</strain>
    </source>
</reference>
<comment type="caution">
    <text evidence="3">The sequence shown here is derived from an EMBL/GenBank/DDBJ whole genome shotgun (WGS) entry which is preliminary data.</text>
</comment>
<dbReference type="Pfam" id="PF00990">
    <property type="entry name" value="GGDEF"/>
    <property type="match status" value="1"/>
</dbReference>
<dbReference type="PROSITE" id="PS50006">
    <property type="entry name" value="FHA_DOMAIN"/>
    <property type="match status" value="1"/>
</dbReference>
<evidence type="ECO:0000259" key="2">
    <source>
        <dbReference type="PROSITE" id="PS50887"/>
    </source>
</evidence>
<dbReference type="InterPro" id="IPR008984">
    <property type="entry name" value="SMAD_FHA_dom_sf"/>
</dbReference>
<dbReference type="PROSITE" id="PS50887">
    <property type="entry name" value="GGDEF"/>
    <property type="match status" value="1"/>
</dbReference>
<dbReference type="Pfam" id="PF00498">
    <property type="entry name" value="FHA"/>
    <property type="match status" value="1"/>
</dbReference>
<dbReference type="GO" id="GO:0052621">
    <property type="term" value="F:diguanylate cyclase activity"/>
    <property type="evidence" value="ECO:0007669"/>
    <property type="project" value="UniProtKB-EC"/>
</dbReference>
<dbReference type="CDD" id="cd00060">
    <property type="entry name" value="FHA"/>
    <property type="match status" value="1"/>
</dbReference>
<dbReference type="InterPro" id="IPR050469">
    <property type="entry name" value="Diguanylate_Cyclase"/>
</dbReference>
<dbReference type="NCBIfam" id="TIGR00254">
    <property type="entry name" value="GGDEF"/>
    <property type="match status" value="1"/>
</dbReference>
<dbReference type="InterPro" id="IPR000253">
    <property type="entry name" value="FHA_dom"/>
</dbReference>
<dbReference type="SMART" id="SM00240">
    <property type="entry name" value="FHA"/>
    <property type="match status" value="1"/>
</dbReference>
<dbReference type="InterPro" id="IPR029787">
    <property type="entry name" value="Nucleotide_cyclase"/>
</dbReference>
<proteinExistence type="predicted"/>
<dbReference type="InterPro" id="IPR000160">
    <property type="entry name" value="GGDEF_dom"/>
</dbReference>
<dbReference type="SUPFAM" id="SSF55073">
    <property type="entry name" value="Nucleotide cyclase"/>
    <property type="match status" value="1"/>
</dbReference>
<organism evidence="3 4">
    <name type="scientific">candidate division CSSED10-310 bacterium</name>
    <dbReference type="NCBI Taxonomy" id="2855610"/>
    <lineage>
        <taxon>Bacteria</taxon>
        <taxon>Bacteria division CSSED10-310</taxon>
    </lineage>
</organism>
<keyword evidence="3" id="KW-0548">Nucleotidyltransferase</keyword>
<feature type="domain" description="GGDEF" evidence="2">
    <location>
        <begin position="151"/>
        <end position="284"/>
    </location>
</feature>
<feature type="domain" description="FHA" evidence="1">
    <location>
        <begin position="27"/>
        <end position="83"/>
    </location>
</feature>
<protein>
    <submittedName>
        <fullName evidence="3">Diguanylate cyclase</fullName>
        <ecNumber evidence="3">2.7.7.65</ecNumber>
    </submittedName>
</protein>
<evidence type="ECO:0000259" key="1">
    <source>
        <dbReference type="PROSITE" id="PS50006"/>
    </source>
</evidence>
<dbReference type="Gene3D" id="2.60.200.20">
    <property type="match status" value="1"/>
</dbReference>
<dbReference type="EMBL" id="JBHPBY010000020">
    <property type="protein sequence ID" value="MFC1849083.1"/>
    <property type="molecule type" value="Genomic_DNA"/>
</dbReference>
<sequence>MEKKIASIIVVTGRELSREYRLNRSKNIIGRDTSASIEISGDQRISRNHASIKSEFNPDLQKFDYMIVDLNSTNHTYVNGEQISVEKLRDGDKIRVGDTILKFVLQDEIDAKFQKEIQRRLNYDNLTGLLTRESFEMAMKAELERYRKHKVSIAQFMMDIDHFKQVNDAFGHMAGSYVLSQVGILIRENLRSIDFSGRYGGEEFIAFMSDIKKETAMKTAERLRTVIKKYDFDYNECKMKITISIGVAFFPLHGETVEDLIHAADVALYQAKRAGRDQVVMFEPGFKISPEN</sequence>
<gene>
    <name evidence="3" type="ORF">ACFL27_02640</name>
</gene>
<dbReference type="SUPFAM" id="SSF49879">
    <property type="entry name" value="SMAD/FHA domain"/>
    <property type="match status" value="1"/>
</dbReference>
<dbReference type="PANTHER" id="PTHR45138">
    <property type="entry name" value="REGULATORY COMPONENTS OF SENSORY TRANSDUCTION SYSTEM"/>
    <property type="match status" value="1"/>
</dbReference>
<dbReference type="EC" id="2.7.7.65" evidence="3"/>
<accession>A0ABV6YSB1</accession>
<name>A0ABV6YSB1_UNCC1</name>